<name>A0A6N3EWC3_9FIRM</name>
<evidence type="ECO:0000313" key="6">
    <source>
        <dbReference type="EMBL" id="VYU44244.1"/>
    </source>
</evidence>
<evidence type="ECO:0000313" key="5">
    <source>
        <dbReference type="EMBL" id="MCB5447399.1"/>
    </source>
</evidence>
<dbReference type="InterPro" id="IPR011009">
    <property type="entry name" value="Kinase-like_dom_sf"/>
</dbReference>
<dbReference type="SMART" id="SM00220">
    <property type="entry name" value="S_TKc"/>
    <property type="match status" value="1"/>
</dbReference>
<gene>
    <name evidence="6" type="primary">prkC_2</name>
    <name evidence="6" type="ORF">IBLFYP30_02700</name>
    <name evidence="5" type="ORF">LIP50_14430</name>
</gene>
<keyword evidence="3" id="KW-0067">ATP-binding</keyword>
<dbReference type="InterPro" id="IPR008271">
    <property type="entry name" value="Ser/Thr_kinase_AS"/>
</dbReference>
<evidence type="ECO:0000256" key="3">
    <source>
        <dbReference type="ARBA" id="ARBA00022840"/>
    </source>
</evidence>
<dbReference type="PROSITE" id="PS50011">
    <property type="entry name" value="PROTEIN_KINASE_DOM"/>
    <property type="match status" value="1"/>
</dbReference>
<dbReference type="PROSITE" id="PS00108">
    <property type="entry name" value="PROTEIN_KINASE_ST"/>
    <property type="match status" value="1"/>
</dbReference>
<dbReference type="EC" id="2.7.11.1" evidence="6"/>
<keyword evidence="5" id="KW-0723">Serine/threonine-protein kinase</keyword>
<organism evidence="6">
    <name type="scientific">Intestinibacter bartlettii</name>
    <dbReference type="NCBI Taxonomy" id="261299"/>
    <lineage>
        <taxon>Bacteria</taxon>
        <taxon>Bacillati</taxon>
        <taxon>Bacillota</taxon>
        <taxon>Clostridia</taxon>
        <taxon>Peptostreptococcales</taxon>
        <taxon>Peptostreptococcaceae</taxon>
        <taxon>Intestinibacter</taxon>
    </lineage>
</organism>
<dbReference type="InterPro" id="IPR051931">
    <property type="entry name" value="PAK3-like"/>
</dbReference>
<sequence>MEINSKLNMRIVKKIQSHGANSSLYIVEDTQLNEIFMLKQIDKNKIKESSKYFDEVRNVKDIENKNIVKVNYATYDDDNIYISMPYYKNGSLQDILQERNLTVREIVKYSLEILSGLYYIHKKNILHCDIKPSNILIDDYGCAVLADFGSAININHSGVGKLKNVYYKHIAPEQCYSSRVDVRVDIYQFGNTLYRMCNGEEEYNKQVKKSKNMTELKNAIVNGSFPSRKKYYPHIPRKLIEITEKCINIDADKRYQDVLDILNDMAKVNKNLDWVYEKEDGVYNWINDDKVITMYKKDGKWILKCKIIIEFERSFDKLSDGFRYVRKIIKEDN</sequence>
<dbReference type="GO" id="GO:0005524">
    <property type="term" value="F:ATP binding"/>
    <property type="evidence" value="ECO:0007669"/>
    <property type="project" value="UniProtKB-KW"/>
</dbReference>
<dbReference type="Gene3D" id="3.30.200.20">
    <property type="entry name" value="Phosphorylase Kinase, domain 1"/>
    <property type="match status" value="1"/>
</dbReference>
<keyword evidence="2" id="KW-0547">Nucleotide-binding</keyword>
<keyword evidence="6" id="KW-0808">Transferase</keyword>
<dbReference type="Gene3D" id="1.10.510.10">
    <property type="entry name" value="Transferase(Phosphotransferase) domain 1"/>
    <property type="match status" value="1"/>
</dbReference>
<keyword evidence="7" id="KW-1185">Reference proteome</keyword>
<reference evidence="6" key="1">
    <citation type="submission" date="2019-11" db="EMBL/GenBank/DDBJ databases">
        <authorList>
            <person name="Feng L."/>
        </authorList>
    </citation>
    <scope>NUCLEOTIDE SEQUENCE</scope>
    <source>
        <strain evidence="6">IbartlettiiLFYP30</strain>
    </source>
</reference>
<proteinExistence type="inferred from homology"/>
<evidence type="ECO:0000256" key="2">
    <source>
        <dbReference type="ARBA" id="ARBA00022741"/>
    </source>
</evidence>
<dbReference type="AlphaFoldDB" id="A0A6N3EWC3"/>
<dbReference type="GO" id="GO:0004674">
    <property type="term" value="F:protein serine/threonine kinase activity"/>
    <property type="evidence" value="ECO:0007669"/>
    <property type="project" value="UniProtKB-KW"/>
</dbReference>
<dbReference type="EMBL" id="CACRUE010000039">
    <property type="protein sequence ID" value="VYU44244.1"/>
    <property type="molecule type" value="Genomic_DNA"/>
</dbReference>
<dbReference type="CDD" id="cd14014">
    <property type="entry name" value="STKc_PknB_like"/>
    <property type="match status" value="1"/>
</dbReference>
<keyword evidence="6" id="KW-0418">Kinase</keyword>
<dbReference type="PANTHER" id="PTHR45832:SF22">
    <property type="entry name" value="SERINE_THREONINE-PROTEIN KINASE SAMKA-RELATED"/>
    <property type="match status" value="1"/>
</dbReference>
<dbReference type="EMBL" id="JAJBMB010000022">
    <property type="protein sequence ID" value="MCB5447399.1"/>
    <property type="molecule type" value="Genomic_DNA"/>
</dbReference>
<evidence type="ECO:0000256" key="1">
    <source>
        <dbReference type="ARBA" id="ARBA00008874"/>
    </source>
</evidence>
<dbReference type="Proteomes" id="UP001299409">
    <property type="component" value="Unassembled WGS sequence"/>
</dbReference>
<accession>A0A6N3EWC3</accession>
<dbReference type="InterPro" id="IPR000719">
    <property type="entry name" value="Prot_kinase_dom"/>
</dbReference>
<protein>
    <submittedName>
        <fullName evidence="5">Serine/threonine protein kinase</fullName>
    </submittedName>
    <submittedName>
        <fullName evidence="6">Serine/threonine-protein kinase PrkC</fullName>
        <ecNumber evidence="6">2.7.11.1</ecNumber>
    </submittedName>
</protein>
<dbReference type="Pfam" id="PF00069">
    <property type="entry name" value="Pkinase"/>
    <property type="match status" value="1"/>
</dbReference>
<comment type="similarity">
    <text evidence="1">Belongs to the protein kinase superfamily. STE Ser/Thr protein kinase family. STE20 subfamily.</text>
</comment>
<dbReference type="PANTHER" id="PTHR45832">
    <property type="entry name" value="SERINE/THREONINE-PROTEIN KINASE SAMKA-RELATED-RELATED"/>
    <property type="match status" value="1"/>
</dbReference>
<dbReference type="SUPFAM" id="SSF56112">
    <property type="entry name" value="Protein kinase-like (PK-like)"/>
    <property type="match status" value="1"/>
</dbReference>
<evidence type="ECO:0000259" key="4">
    <source>
        <dbReference type="PROSITE" id="PS50011"/>
    </source>
</evidence>
<reference evidence="5 7" key="2">
    <citation type="submission" date="2021-10" db="EMBL/GenBank/DDBJ databases">
        <title>Collection of gut derived symbiotic bacterial strains cultured from healthy donors.</title>
        <authorList>
            <person name="Lin H."/>
            <person name="Littmann E."/>
            <person name="Claire K."/>
            <person name="Pamer E."/>
        </authorList>
    </citation>
    <scope>NUCLEOTIDE SEQUENCE [LARGE SCALE GENOMIC DNA]</scope>
    <source>
        <strain evidence="5 7">MSK.17.68</strain>
    </source>
</reference>
<dbReference type="RefSeq" id="WP_024038152.1">
    <property type="nucleotide sequence ID" value="NZ_BAABXU010000001.1"/>
</dbReference>
<feature type="domain" description="Protein kinase" evidence="4">
    <location>
        <begin position="10"/>
        <end position="275"/>
    </location>
</feature>
<evidence type="ECO:0000313" key="7">
    <source>
        <dbReference type="Proteomes" id="UP001299409"/>
    </source>
</evidence>